<dbReference type="PROSITE" id="PS01332">
    <property type="entry name" value="HTH_RRF2_1"/>
    <property type="match status" value="1"/>
</dbReference>
<dbReference type="EMBL" id="NFZT01000001">
    <property type="protein sequence ID" value="OWV32590.1"/>
    <property type="molecule type" value="Genomic_DNA"/>
</dbReference>
<feature type="region of interest" description="Disordered" evidence="1">
    <location>
        <begin position="139"/>
        <end position="161"/>
    </location>
</feature>
<dbReference type="Proteomes" id="UP000198462">
    <property type="component" value="Unassembled WGS sequence"/>
</dbReference>
<dbReference type="RefSeq" id="WP_088711384.1">
    <property type="nucleotide sequence ID" value="NZ_NFZT01000001.1"/>
</dbReference>
<dbReference type="InterPro" id="IPR030489">
    <property type="entry name" value="TR_Rrf2-type_CS"/>
</dbReference>
<organism evidence="2 3">
    <name type="scientific">Pacificimonas flava</name>
    <dbReference type="NCBI Taxonomy" id="1234595"/>
    <lineage>
        <taxon>Bacteria</taxon>
        <taxon>Pseudomonadati</taxon>
        <taxon>Pseudomonadota</taxon>
        <taxon>Alphaproteobacteria</taxon>
        <taxon>Sphingomonadales</taxon>
        <taxon>Sphingosinicellaceae</taxon>
        <taxon>Pacificimonas</taxon>
    </lineage>
</organism>
<dbReference type="GO" id="GO:0005829">
    <property type="term" value="C:cytosol"/>
    <property type="evidence" value="ECO:0007669"/>
    <property type="project" value="TreeGrafter"/>
</dbReference>
<dbReference type="OrthoDB" id="9808360at2"/>
<dbReference type="InterPro" id="IPR000944">
    <property type="entry name" value="Tscrpt_reg_Rrf2"/>
</dbReference>
<dbReference type="NCBIfam" id="TIGR02944">
    <property type="entry name" value="suf_reg_Xantho"/>
    <property type="match status" value="1"/>
</dbReference>
<dbReference type="GO" id="GO:0003700">
    <property type="term" value="F:DNA-binding transcription factor activity"/>
    <property type="evidence" value="ECO:0007669"/>
    <property type="project" value="TreeGrafter"/>
</dbReference>
<dbReference type="InterPro" id="IPR014290">
    <property type="entry name" value="SUF_FeS_clus_asmbl_reg"/>
</dbReference>
<sequence>MLRLSNLADYAVLACTQLARADGRVSAADLADATQVPAPTMAKLTGILTRAGLLASSRGPSGGVMLALEPDDISLADIIEAVDGPIGLVACTHANDAEEEACQLSATCQAKPHWAIINDSVRSALSSATLADLAREQGAAEGAANDMKADDSAAEPGKVLA</sequence>
<proteinExistence type="predicted"/>
<protein>
    <submittedName>
        <fullName evidence="2">SUF system Fe-S cluster assembly regulator</fullName>
    </submittedName>
</protein>
<dbReference type="AlphaFoldDB" id="A0A219B2M1"/>
<dbReference type="InterPro" id="IPR036388">
    <property type="entry name" value="WH-like_DNA-bd_sf"/>
</dbReference>
<dbReference type="PROSITE" id="PS51197">
    <property type="entry name" value="HTH_RRF2_2"/>
    <property type="match status" value="1"/>
</dbReference>
<dbReference type="Gene3D" id="1.10.10.10">
    <property type="entry name" value="Winged helix-like DNA-binding domain superfamily/Winged helix DNA-binding domain"/>
    <property type="match status" value="1"/>
</dbReference>
<accession>A0A219B2M1</accession>
<comment type="caution">
    <text evidence="2">The sequence shown here is derived from an EMBL/GenBank/DDBJ whole genome shotgun (WGS) entry which is preliminary data.</text>
</comment>
<reference evidence="3" key="1">
    <citation type="submission" date="2017-05" db="EMBL/GenBank/DDBJ databases">
        <authorList>
            <person name="Lin X."/>
        </authorList>
    </citation>
    <scope>NUCLEOTIDE SEQUENCE [LARGE SCALE GENOMIC DNA]</scope>
    <source>
        <strain evidence="3">JLT2012</strain>
    </source>
</reference>
<evidence type="ECO:0000256" key="1">
    <source>
        <dbReference type="SAM" id="MobiDB-lite"/>
    </source>
</evidence>
<dbReference type="PANTHER" id="PTHR33221:SF2">
    <property type="entry name" value="TRANSCRIPTIONAL REGULATOR"/>
    <property type="match status" value="1"/>
</dbReference>
<name>A0A219B2M1_9SPHN</name>
<evidence type="ECO:0000313" key="3">
    <source>
        <dbReference type="Proteomes" id="UP000198462"/>
    </source>
</evidence>
<keyword evidence="3" id="KW-1185">Reference proteome</keyword>
<dbReference type="SUPFAM" id="SSF46785">
    <property type="entry name" value="Winged helix' DNA-binding domain"/>
    <property type="match status" value="1"/>
</dbReference>
<gene>
    <name evidence="2" type="ORF">B5C34_03415</name>
</gene>
<dbReference type="InterPro" id="IPR036390">
    <property type="entry name" value="WH_DNA-bd_sf"/>
</dbReference>
<dbReference type="PANTHER" id="PTHR33221">
    <property type="entry name" value="WINGED HELIX-TURN-HELIX TRANSCRIPTIONAL REGULATOR, RRF2 FAMILY"/>
    <property type="match status" value="1"/>
</dbReference>
<dbReference type="NCBIfam" id="TIGR00738">
    <property type="entry name" value="rrf2_super"/>
    <property type="match status" value="1"/>
</dbReference>
<dbReference type="Pfam" id="PF02082">
    <property type="entry name" value="Rrf2"/>
    <property type="match status" value="1"/>
</dbReference>
<evidence type="ECO:0000313" key="2">
    <source>
        <dbReference type="EMBL" id="OWV32590.1"/>
    </source>
</evidence>